<feature type="transmembrane region" description="Helical" evidence="10">
    <location>
        <begin position="196"/>
        <end position="216"/>
    </location>
</feature>
<keyword evidence="6 10" id="KW-1133">Transmembrane helix</keyword>
<keyword evidence="5" id="KW-0653">Protein transport</keyword>
<comment type="similarity">
    <text evidence="2 9">Belongs to the SecY/SEC61-alpha family.</text>
</comment>
<evidence type="ECO:0000256" key="5">
    <source>
        <dbReference type="ARBA" id="ARBA00022927"/>
    </source>
</evidence>
<evidence type="ECO:0008006" key="13">
    <source>
        <dbReference type="Google" id="ProtNLM"/>
    </source>
</evidence>
<evidence type="ECO:0000256" key="6">
    <source>
        <dbReference type="ARBA" id="ARBA00022989"/>
    </source>
</evidence>
<dbReference type="InterPro" id="IPR023201">
    <property type="entry name" value="SecY_dom_sf"/>
</dbReference>
<feature type="transmembrane region" description="Helical" evidence="10">
    <location>
        <begin position="106"/>
        <end position="131"/>
    </location>
</feature>
<sequence>MKKNDFWKKIGITIGALLFVKVIAHVPVPGVKADLYQMAVTQYTNPSFSLMNQLSGGALSNMTILGLGISPYISASIIVQLLCAASEYLGNLSREGYYGQKKIEKLNILFGIASSVMIALIASFGLLRLGYLQKPSVFSTLLVAASLCLGAVFLIGIGKLIDKKGIGNGISLILFINIASTLPQDVRSVMEAKENGAVLLIIITTIILGIVLFMELSKKEIRILGSRSLQVSQDKELSHIPIKVAICGVMPILFVSTFQQIGGFLKMLHLDQGVLNFICKLFSSESWFMSKSPYSTGGIVLYLAMLTGFAFLYANLIFNPVNVASILKGRGNLIPNVRPGNDTVRFLRKERRSMVFFDVLLLAIISLTPIFLANVYSLPMLRLSGTTIIIAVSVVIETKRCVWAEFLGMRYDTKKWFD</sequence>
<evidence type="ECO:0000256" key="3">
    <source>
        <dbReference type="ARBA" id="ARBA00022448"/>
    </source>
</evidence>
<evidence type="ECO:0000256" key="10">
    <source>
        <dbReference type="SAM" id="Phobius"/>
    </source>
</evidence>
<keyword evidence="12" id="KW-1185">Reference proteome</keyword>
<dbReference type="Gene3D" id="1.10.3370.10">
    <property type="entry name" value="SecY subunit domain"/>
    <property type="match status" value="1"/>
</dbReference>
<comment type="caution">
    <text evidence="11">The sequence shown here is derived from an EMBL/GenBank/DDBJ whole genome shotgun (WGS) entry which is preliminary data.</text>
</comment>
<dbReference type="PRINTS" id="PR00303">
    <property type="entry name" value="SECYTRNLCASE"/>
</dbReference>
<feature type="transmembrane region" description="Helical" evidence="10">
    <location>
        <begin position="64"/>
        <end position="85"/>
    </location>
</feature>
<evidence type="ECO:0000256" key="1">
    <source>
        <dbReference type="ARBA" id="ARBA00004141"/>
    </source>
</evidence>
<accession>A0ABR7FQ16</accession>
<name>A0ABR7FQ16_9FIRM</name>
<reference evidence="11 12" key="1">
    <citation type="submission" date="2020-08" db="EMBL/GenBank/DDBJ databases">
        <title>Genome public.</title>
        <authorList>
            <person name="Liu C."/>
            <person name="Sun Q."/>
        </authorList>
    </citation>
    <scope>NUCLEOTIDE SEQUENCE [LARGE SCALE GENOMIC DNA]</scope>
    <source>
        <strain evidence="11 12">NSJ-7</strain>
    </source>
</reference>
<keyword evidence="8 10" id="KW-0472">Membrane</keyword>
<evidence type="ECO:0000256" key="9">
    <source>
        <dbReference type="RuleBase" id="RU004349"/>
    </source>
</evidence>
<dbReference type="InterPro" id="IPR002208">
    <property type="entry name" value="SecY/SEC61-alpha"/>
</dbReference>
<dbReference type="EMBL" id="JACOOS010000005">
    <property type="protein sequence ID" value="MBC5677244.1"/>
    <property type="molecule type" value="Genomic_DNA"/>
</dbReference>
<evidence type="ECO:0000256" key="2">
    <source>
        <dbReference type="ARBA" id="ARBA00005751"/>
    </source>
</evidence>
<dbReference type="Proteomes" id="UP000635828">
    <property type="component" value="Unassembled WGS sequence"/>
</dbReference>
<keyword evidence="4 10" id="KW-0812">Transmembrane</keyword>
<evidence type="ECO:0000313" key="12">
    <source>
        <dbReference type="Proteomes" id="UP000635828"/>
    </source>
</evidence>
<gene>
    <name evidence="11" type="ORF">H8S22_06360</name>
</gene>
<evidence type="ECO:0000313" key="11">
    <source>
        <dbReference type="EMBL" id="MBC5677244.1"/>
    </source>
</evidence>
<feature type="transmembrane region" description="Helical" evidence="10">
    <location>
        <begin position="299"/>
        <end position="318"/>
    </location>
</feature>
<dbReference type="PIRSF" id="PIRSF004557">
    <property type="entry name" value="SecY"/>
    <property type="match status" value="1"/>
</dbReference>
<dbReference type="PROSITE" id="PS00755">
    <property type="entry name" value="SECY_1"/>
    <property type="match status" value="1"/>
</dbReference>
<dbReference type="Pfam" id="PF00344">
    <property type="entry name" value="SecY"/>
    <property type="match status" value="1"/>
</dbReference>
<keyword evidence="3" id="KW-0813">Transport</keyword>
<dbReference type="SUPFAM" id="SSF103491">
    <property type="entry name" value="Preprotein translocase SecY subunit"/>
    <property type="match status" value="1"/>
</dbReference>
<feature type="transmembrane region" description="Helical" evidence="10">
    <location>
        <begin position="137"/>
        <end position="158"/>
    </location>
</feature>
<evidence type="ECO:0000256" key="8">
    <source>
        <dbReference type="ARBA" id="ARBA00023136"/>
    </source>
</evidence>
<feature type="transmembrane region" description="Helical" evidence="10">
    <location>
        <begin position="355"/>
        <end position="373"/>
    </location>
</feature>
<feature type="transmembrane region" description="Helical" evidence="10">
    <location>
        <begin position="237"/>
        <end position="258"/>
    </location>
</feature>
<proteinExistence type="inferred from homology"/>
<feature type="transmembrane region" description="Helical" evidence="10">
    <location>
        <begin position="165"/>
        <end position="184"/>
    </location>
</feature>
<dbReference type="RefSeq" id="WP_024727415.1">
    <property type="nucleotide sequence ID" value="NZ_JACOOS010000005.1"/>
</dbReference>
<keyword evidence="7" id="KW-0811">Translocation</keyword>
<evidence type="ECO:0000256" key="7">
    <source>
        <dbReference type="ARBA" id="ARBA00023010"/>
    </source>
</evidence>
<comment type="subcellular location">
    <subcellularLocation>
        <location evidence="1">Membrane</location>
        <topology evidence="1">Multi-pass membrane protein</topology>
    </subcellularLocation>
</comment>
<protein>
    <recommendedName>
        <fullName evidence="13">Protein translocase subunit SecY</fullName>
    </recommendedName>
</protein>
<dbReference type="PANTHER" id="PTHR10906">
    <property type="entry name" value="SECY/SEC61-ALPHA FAMILY MEMBER"/>
    <property type="match status" value="1"/>
</dbReference>
<organism evidence="11 12">
    <name type="scientific">Anaerostipes hominis</name>
    <name type="common">ex Liu et al. 2021</name>
    <dbReference type="NCBI Taxonomy" id="2763018"/>
    <lineage>
        <taxon>Bacteria</taxon>
        <taxon>Bacillati</taxon>
        <taxon>Bacillota</taxon>
        <taxon>Clostridia</taxon>
        <taxon>Lachnospirales</taxon>
        <taxon>Lachnospiraceae</taxon>
        <taxon>Anaerostipes</taxon>
    </lineage>
</organism>
<dbReference type="InterPro" id="IPR030659">
    <property type="entry name" value="SecY_CS"/>
</dbReference>
<evidence type="ECO:0000256" key="4">
    <source>
        <dbReference type="ARBA" id="ARBA00022692"/>
    </source>
</evidence>